<evidence type="ECO:0000256" key="16">
    <source>
        <dbReference type="ARBA" id="ARBA00022968"/>
    </source>
</evidence>
<evidence type="ECO:0000256" key="27">
    <source>
        <dbReference type="SAM" id="MobiDB-lite"/>
    </source>
</evidence>
<comment type="subcellular location">
    <subcellularLocation>
        <location evidence="1">Cell inner membrane</location>
        <topology evidence="1">Single-pass type II membrane protein</topology>
    </subcellularLocation>
</comment>
<comment type="pathway">
    <text evidence="2">Cell wall biogenesis; peptidoglycan biosynthesis.</text>
</comment>
<sequence>MFGAGRGGRGNPPRPGGRRAAPPNGDPPRGPRFRRVRQALAIVAAIGILGVTGAGLFVWHQYEEMAASLPSVDSLRHYQPPTVSRIYTGDDRLMAELAAERRIYVPITAIPNRVKNAFIAAEDQHFYTHGGVDPLAIVRAEITNLNRPEGRRPIGASTITQQVARNMVLDNNSLTMQRKIQEALLAVRIEQTLPKDKILEIYLNGIYLGEGAYGVAAAAQTYFNKHLDQLTNAEAAFLGALPKSPSNYNPYRHPDAATRHRNWVLGRMAEIGAISRADADAGQQEPLIPHGAPRFGPLPNSEWFGSEVRRQLVAQYGEDRAMQGGLDVHTSLDPDLQNNATQILRDGLMTYDHSHGGWRGAVTRITLSSKASEDEWVAALKAVKPPPGMLDRWRLAVTLSSATGRVGWIEDGAPHTATLAGKDQAWMHVYRSSHVGDVVMIEPQAEGGVALRQVPKVEGALVTMDVRTGRVLAMVGGWSFRESQFNRATQALRQPGSSFKPFVYLDAMEQGVPPSEKFEDAPVSYGDWHPQNYEKDNWGPTTLHDALRESRNLVTIRLAAHLGMKSVADMAIKAGLVAEMPHVLPAALGAVETTVLRETAAYASIASGGHIVPPSLIDTVQDRDGNVIWKPPGLKLGTMMQAPPPPPDATPADPNAPPADPSATPPANPTVGVSAPATPPPGSLEVPVVDDQRPRIASEDSAFQIVTMMQDVIKRGTGTLAGVGIDRDIAGKTGTSQDFHDAWFAGFSPDIVTVVWVGFDSPQSLGKNEDGGRIAGPIWNRMMKVALASRPRLSFRAPDDIVLARYDTGRLMAVDAFKNGQVPGMSVALHGFGAGTEALTAADTGAENVSDSETDMADAPAQGLPSPGQAPNGAATGNAAGNGGPVAQSGQPAQQPAQTGDIGVGGLY</sequence>
<feature type="domain" description="Penicillin-binding protein transpeptidase" evidence="29">
    <location>
        <begin position="697"/>
        <end position="784"/>
    </location>
</feature>
<dbReference type="GO" id="GO:0071555">
    <property type="term" value="P:cell wall organization"/>
    <property type="evidence" value="ECO:0007669"/>
    <property type="project" value="UniProtKB-KW"/>
</dbReference>
<dbReference type="Pfam" id="PF00912">
    <property type="entry name" value="Transgly"/>
    <property type="match status" value="1"/>
</dbReference>
<comment type="catalytic activity">
    <reaction evidence="25">
        <text>[GlcNAc-(1-&gt;4)-Mur2Ac(oyl-L-Ala-gamma-D-Glu-L-Lys-D-Ala-D-Ala)](n)-di-trans,octa-cis-undecaprenyl diphosphate + beta-D-GlcNAc-(1-&gt;4)-Mur2Ac(oyl-L-Ala-gamma-D-Glu-L-Lys-D-Ala-D-Ala)-di-trans,octa-cis-undecaprenyl diphosphate = [GlcNAc-(1-&gt;4)-Mur2Ac(oyl-L-Ala-gamma-D-Glu-L-Lys-D-Ala-D-Ala)](n+1)-di-trans,octa-cis-undecaprenyl diphosphate + di-trans,octa-cis-undecaprenyl diphosphate + H(+)</text>
        <dbReference type="Rhea" id="RHEA:23708"/>
        <dbReference type="Rhea" id="RHEA-COMP:9602"/>
        <dbReference type="Rhea" id="RHEA-COMP:9603"/>
        <dbReference type="ChEBI" id="CHEBI:15378"/>
        <dbReference type="ChEBI" id="CHEBI:58405"/>
        <dbReference type="ChEBI" id="CHEBI:60033"/>
        <dbReference type="ChEBI" id="CHEBI:78435"/>
        <dbReference type="EC" id="2.4.99.28"/>
    </reaction>
</comment>
<feature type="compositionally biased region" description="Low complexity" evidence="27">
    <location>
        <begin position="867"/>
        <end position="898"/>
    </location>
</feature>
<evidence type="ECO:0000256" key="28">
    <source>
        <dbReference type="SAM" id="Phobius"/>
    </source>
</evidence>
<evidence type="ECO:0000256" key="8">
    <source>
        <dbReference type="ARBA" id="ARBA00022519"/>
    </source>
</evidence>
<dbReference type="SUPFAM" id="SSF53955">
    <property type="entry name" value="Lysozyme-like"/>
    <property type="match status" value="1"/>
</dbReference>
<evidence type="ECO:0000256" key="6">
    <source>
        <dbReference type="ARBA" id="ARBA00018638"/>
    </source>
</evidence>
<evidence type="ECO:0000259" key="31">
    <source>
        <dbReference type="Pfam" id="PF17092"/>
    </source>
</evidence>
<dbReference type="NCBIfam" id="TIGR02074">
    <property type="entry name" value="PBP_1a_fam"/>
    <property type="match status" value="1"/>
</dbReference>
<keyword evidence="19 28" id="KW-0472">Membrane</keyword>
<evidence type="ECO:0000256" key="14">
    <source>
        <dbReference type="ARBA" id="ARBA00022801"/>
    </source>
</evidence>
<dbReference type="EC" id="3.4.16.4" evidence="5"/>
<evidence type="ECO:0000256" key="17">
    <source>
        <dbReference type="ARBA" id="ARBA00022984"/>
    </source>
</evidence>
<evidence type="ECO:0000313" key="32">
    <source>
        <dbReference type="EMBL" id="AQS89388.1"/>
    </source>
</evidence>
<proteinExistence type="inferred from homology"/>
<dbReference type="InterPro" id="IPR001460">
    <property type="entry name" value="PCN-bd_Tpept"/>
</dbReference>
<dbReference type="EMBL" id="CP014691">
    <property type="protein sequence ID" value="AQS89388.1"/>
    <property type="molecule type" value="Genomic_DNA"/>
</dbReference>
<dbReference type="Gene3D" id="1.10.3810.10">
    <property type="entry name" value="Biosynthetic peptidoglycan transglycosylase-like"/>
    <property type="match status" value="1"/>
</dbReference>
<feature type="region of interest" description="Disordered" evidence="27">
    <location>
        <begin position="1"/>
        <end position="32"/>
    </location>
</feature>
<keyword evidence="20" id="KW-0046">Antibiotic resistance</keyword>
<dbReference type="EC" id="2.4.99.28" evidence="24"/>
<feature type="transmembrane region" description="Helical" evidence="28">
    <location>
        <begin position="39"/>
        <end position="59"/>
    </location>
</feature>
<keyword evidence="8" id="KW-0997">Cell inner membrane</keyword>
<dbReference type="GO" id="GO:0030288">
    <property type="term" value="C:outer membrane-bounded periplasmic space"/>
    <property type="evidence" value="ECO:0007669"/>
    <property type="project" value="TreeGrafter"/>
</dbReference>
<evidence type="ECO:0000256" key="18">
    <source>
        <dbReference type="ARBA" id="ARBA00022989"/>
    </source>
</evidence>
<feature type="compositionally biased region" description="Pro residues" evidence="27">
    <location>
        <begin position="642"/>
        <end position="668"/>
    </location>
</feature>
<keyword evidence="16" id="KW-0735">Signal-anchor</keyword>
<comment type="catalytic activity">
    <reaction evidence="23">
        <text>Preferential cleavage: (Ac)2-L-Lys-D-Ala-|-D-Ala. Also transpeptidation of peptidyl-alanyl moieties that are N-acyl substituents of D-alanine.</text>
        <dbReference type="EC" id="3.4.16.4"/>
    </reaction>
</comment>
<evidence type="ECO:0000256" key="24">
    <source>
        <dbReference type="ARBA" id="ARBA00044770"/>
    </source>
</evidence>
<evidence type="ECO:0000256" key="3">
    <source>
        <dbReference type="ARBA" id="ARBA00007090"/>
    </source>
</evidence>
<keyword evidence="7" id="KW-1003">Cell membrane</keyword>
<evidence type="ECO:0000256" key="25">
    <source>
        <dbReference type="ARBA" id="ARBA00049902"/>
    </source>
</evidence>
<feature type="compositionally biased region" description="Gly residues" evidence="27">
    <location>
        <begin position="1"/>
        <end position="10"/>
    </location>
</feature>
<protein>
    <recommendedName>
        <fullName evidence="6">Penicillin-binding protein 1A</fullName>
        <ecNumber evidence="24">2.4.99.28</ecNumber>
        <ecNumber evidence="5">3.4.16.4</ecNumber>
    </recommendedName>
</protein>
<dbReference type="InterPro" id="IPR023346">
    <property type="entry name" value="Lysozyme-like_dom_sf"/>
</dbReference>
<dbReference type="InterPro" id="IPR012338">
    <property type="entry name" value="Beta-lactam/transpept-like"/>
</dbReference>
<evidence type="ECO:0000256" key="19">
    <source>
        <dbReference type="ARBA" id="ARBA00023136"/>
    </source>
</evidence>
<evidence type="ECO:0000256" key="4">
    <source>
        <dbReference type="ARBA" id="ARBA00007739"/>
    </source>
</evidence>
<comment type="similarity">
    <text evidence="3">In the C-terminal section; belongs to the transpeptidase family.</text>
</comment>
<feature type="region of interest" description="Disordered" evidence="27">
    <location>
        <begin position="844"/>
        <end position="908"/>
    </location>
</feature>
<keyword evidence="11" id="KW-0328">Glycosyltransferase</keyword>
<evidence type="ECO:0000256" key="21">
    <source>
        <dbReference type="ARBA" id="ARBA00023268"/>
    </source>
</evidence>
<dbReference type="GO" id="GO:0046677">
    <property type="term" value="P:response to antibiotic"/>
    <property type="evidence" value="ECO:0007669"/>
    <property type="project" value="UniProtKB-KW"/>
</dbReference>
<evidence type="ECO:0000256" key="9">
    <source>
        <dbReference type="ARBA" id="ARBA00022645"/>
    </source>
</evidence>
<dbReference type="InterPro" id="IPR001264">
    <property type="entry name" value="Glyco_trans_51"/>
</dbReference>
<dbReference type="GO" id="GO:0008658">
    <property type="term" value="F:penicillin binding"/>
    <property type="evidence" value="ECO:0007669"/>
    <property type="project" value="InterPro"/>
</dbReference>
<accession>A0A1U9KU68</accession>
<keyword evidence="13 28" id="KW-0812">Transmembrane</keyword>
<comment type="similarity">
    <text evidence="4">In the N-terminal section; belongs to the glycosyltransferase 51 family.</text>
</comment>
<dbReference type="FunFam" id="1.10.3810.10:FF:000003">
    <property type="entry name" value="Penicillin-binding protein 1a"/>
    <property type="match status" value="1"/>
</dbReference>
<feature type="domain" description="Glycosyl transferase family 51" evidence="30">
    <location>
        <begin position="92"/>
        <end position="268"/>
    </location>
</feature>
<keyword evidence="18 28" id="KW-1133">Transmembrane helix</keyword>
<name>A0A1U9KU68_9PROT</name>
<dbReference type="GO" id="GO:0009252">
    <property type="term" value="P:peptidoglycan biosynthetic process"/>
    <property type="evidence" value="ECO:0007669"/>
    <property type="project" value="UniProtKB-UniPathway"/>
</dbReference>
<feature type="domain" description="Penicillin-binding protein transpeptidase" evidence="29">
    <location>
        <begin position="459"/>
        <end position="628"/>
    </location>
</feature>
<evidence type="ECO:0000256" key="20">
    <source>
        <dbReference type="ARBA" id="ARBA00023251"/>
    </source>
</evidence>
<dbReference type="GO" id="GO:0006508">
    <property type="term" value="P:proteolysis"/>
    <property type="evidence" value="ECO:0007669"/>
    <property type="project" value="UniProtKB-KW"/>
</dbReference>
<evidence type="ECO:0000256" key="11">
    <source>
        <dbReference type="ARBA" id="ARBA00022676"/>
    </source>
</evidence>
<keyword evidence="14" id="KW-0378">Hydrolase</keyword>
<keyword evidence="15" id="KW-0133">Cell shape</keyword>
<dbReference type="GO" id="GO:0005886">
    <property type="term" value="C:plasma membrane"/>
    <property type="evidence" value="ECO:0007669"/>
    <property type="project" value="UniProtKB-SubCell"/>
</dbReference>
<keyword evidence="17" id="KW-0573">Peptidoglycan synthesis</keyword>
<dbReference type="GO" id="GO:0009002">
    <property type="term" value="F:serine-type D-Ala-D-Ala carboxypeptidase activity"/>
    <property type="evidence" value="ECO:0007669"/>
    <property type="project" value="UniProtKB-EC"/>
</dbReference>
<evidence type="ECO:0000256" key="22">
    <source>
        <dbReference type="ARBA" id="ARBA00023316"/>
    </source>
</evidence>
<dbReference type="AlphaFoldDB" id="A0A1U9KU68"/>
<keyword evidence="21" id="KW-0511">Multifunctional enzyme</keyword>
<keyword evidence="22" id="KW-0961">Cell wall biogenesis/degradation</keyword>
<dbReference type="GO" id="GO:0008360">
    <property type="term" value="P:regulation of cell shape"/>
    <property type="evidence" value="ECO:0007669"/>
    <property type="project" value="UniProtKB-KW"/>
</dbReference>
<dbReference type="InterPro" id="IPR036950">
    <property type="entry name" value="PBP_transglycosylase"/>
</dbReference>
<dbReference type="SUPFAM" id="SSF56601">
    <property type="entry name" value="beta-lactamase/transpeptidase-like"/>
    <property type="match status" value="1"/>
</dbReference>
<feature type="domain" description="Penicillin-binding protein OB-like" evidence="31">
    <location>
        <begin position="358"/>
        <end position="457"/>
    </location>
</feature>
<evidence type="ECO:0000256" key="23">
    <source>
        <dbReference type="ARBA" id="ARBA00034000"/>
    </source>
</evidence>
<dbReference type="Pfam" id="PF00905">
    <property type="entry name" value="Transpeptidase"/>
    <property type="match status" value="2"/>
</dbReference>
<dbReference type="UniPathway" id="UPA00219"/>
<organism evidence="32 33">
    <name type="scientific">Neoasaia chiangmaiensis</name>
    <dbReference type="NCBI Taxonomy" id="320497"/>
    <lineage>
        <taxon>Bacteria</taxon>
        <taxon>Pseudomonadati</taxon>
        <taxon>Pseudomonadota</taxon>
        <taxon>Alphaproteobacteria</taxon>
        <taxon>Acetobacterales</taxon>
        <taxon>Acetobacteraceae</taxon>
        <taxon>Neoasaia</taxon>
    </lineage>
</organism>
<dbReference type="PANTHER" id="PTHR32282">
    <property type="entry name" value="BINDING PROTEIN TRANSPEPTIDASE, PUTATIVE-RELATED"/>
    <property type="match status" value="1"/>
</dbReference>
<evidence type="ECO:0000259" key="29">
    <source>
        <dbReference type="Pfam" id="PF00905"/>
    </source>
</evidence>
<dbReference type="STRING" id="320497.A0U93_07825"/>
<keyword evidence="12" id="KW-0808">Transferase</keyword>
<evidence type="ECO:0000256" key="26">
    <source>
        <dbReference type="ARBA" id="ARBA00060592"/>
    </source>
</evidence>
<comment type="pathway">
    <text evidence="26">Glycan biosynthesis.</text>
</comment>
<keyword evidence="9" id="KW-0121">Carboxypeptidase</keyword>
<evidence type="ECO:0000256" key="15">
    <source>
        <dbReference type="ARBA" id="ARBA00022960"/>
    </source>
</evidence>
<evidence type="ECO:0000256" key="7">
    <source>
        <dbReference type="ARBA" id="ARBA00022475"/>
    </source>
</evidence>
<evidence type="ECO:0000256" key="2">
    <source>
        <dbReference type="ARBA" id="ARBA00004752"/>
    </source>
</evidence>
<evidence type="ECO:0000256" key="12">
    <source>
        <dbReference type="ARBA" id="ARBA00022679"/>
    </source>
</evidence>
<feature type="region of interest" description="Disordered" evidence="27">
    <location>
        <begin position="636"/>
        <end position="688"/>
    </location>
</feature>
<evidence type="ECO:0000256" key="5">
    <source>
        <dbReference type="ARBA" id="ARBA00012448"/>
    </source>
</evidence>
<gene>
    <name evidence="32" type="ORF">A0U93_07825</name>
</gene>
<evidence type="ECO:0000256" key="1">
    <source>
        <dbReference type="ARBA" id="ARBA00004249"/>
    </source>
</evidence>
<evidence type="ECO:0000313" key="33">
    <source>
        <dbReference type="Proteomes" id="UP000188604"/>
    </source>
</evidence>
<evidence type="ECO:0000259" key="30">
    <source>
        <dbReference type="Pfam" id="PF00912"/>
    </source>
</evidence>
<evidence type="ECO:0000256" key="10">
    <source>
        <dbReference type="ARBA" id="ARBA00022670"/>
    </source>
</evidence>
<dbReference type="Gene3D" id="3.40.710.10">
    <property type="entry name" value="DD-peptidase/beta-lactamase superfamily"/>
    <property type="match status" value="3"/>
</dbReference>
<keyword evidence="10" id="KW-0645">Protease</keyword>
<keyword evidence="33" id="KW-1185">Reference proteome</keyword>
<evidence type="ECO:0000256" key="13">
    <source>
        <dbReference type="ARBA" id="ARBA00022692"/>
    </source>
</evidence>
<dbReference type="Pfam" id="PF17092">
    <property type="entry name" value="PCB_OB"/>
    <property type="match status" value="1"/>
</dbReference>
<dbReference type="InterPro" id="IPR031376">
    <property type="entry name" value="PCB_OB"/>
</dbReference>
<dbReference type="GO" id="GO:0008955">
    <property type="term" value="F:peptidoglycan glycosyltransferase activity"/>
    <property type="evidence" value="ECO:0007669"/>
    <property type="project" value="UniProtKB-EC"/>
</dbReference>
<reference evidence="32 33" key="1">
    <citation type="submission" date="2016-03" db="EMBL/GenBank/DDBJ databases">
        <title>Acetic acid bacteria sequencing.</title>
        <authorList>
            <person name="Brandt J."/>
            <person name="Jakob F."/>
            <person name="Vogel R.F."/>
        </authorList>
    </citation>
    <scope>NUCLEOTIDE SEQUENCE [LARGE SCALE GENOMIC DNA]</scope>
    <source>
        <strain evidence="32 33">NBRC 101099</strain>
    </source>
</reference>
<dbReference type="PANTHER" id="PTHR32282:SF27">
    <property type="entry name" value="PENICILLIN-BINDING PROTEIN 1A"/>
    <property type="match status" value="1"/>
</dbReference>
<dbReference type="Proteomes" id="UP000188604">
    <property type="component" value="Chromosome"/>
</dbReference>
<dbReference type="KEGG" id="nch:A0U93_07825"/>
<dbReference type="InterPro" id="IPR050396">
    <property type="entry name" value="Glycosyltr_51/Transpeptidase"/>
</dbReference>